<evidence type="ECO:0000256" key="1">
    <source>
        <dbReference type="ARBA" id="ARBA00023002"/>
    </source>
</evidence>
<dbReference type="GO" id="GO:0003955">
    <property type="term" value="F:NAD(P)H dehydrogenase (quinone) activity"/>
    <property type="evidence" value="ECO:0007669"/>
    <property type="project" value="TreeGrafter"/>
</dbReference>
<dbReference type="GO" id="GO:0010181">
    <property type="term" value="F:FMN binding"/>
    <property type="evidence" value="ECO:0007669"/>
    <property type="project" value="TreeGrafter"/>
</dbReference>
<dbReference type="InterPro" id="IPR003680">
    <property type="entry name" value="Flavodoxin_fold"/>
</dbReference>
<dbReference type="PANTHER" id="PTHR47307:SF1">
    <property type="entry name" value="GLUTATHIONE-REGULATED POTASSIUM-EFFLUX SYSTEM ANCILLARY PROTEIN KEFG"/>
    <property type="match status" value="1"/>
</dbReference>
<evidence type="ECO:0000313" key="3">
    <source>
        <dbReference type="EMBL" id="MBK1835229.1"/>
    </source>
</evidence>
<comment type="caution">
    <text evidence="3">The sequence shown here is derived from an EMBL/GenBank/DDBJ whole genome shotgun (WGS) entry which is preliminary data.</text>
</comment>
<dbReference type="Gene3D" id="3.40.50.360">
    <property type="match status" value="1"/>
</dbReference>
<dbReference type="RefSeq" id="WP_200392664.1">
    <property type="nucleotide sequence ID" value="NZ_JAENIO010000044.1"/>
</dbReference>
<accession>A0A934RPR1</accession>
<sequence>MRETLLIFVHPAWDKSRVNRALLEGVADLPNLTVHDLYEEYPHFDIVPEREQELLCAHQRIVWQHPLFWYSTPALLKEWFDVVLQYGWAYGSEGKCLHQKDVLSAITTGSPLEAYQANGLHRYPLPEFLRPLEQTCRLCGMNYEEPFLVPGALTLSGSELDAAVGRYRNRLLES</sequence>
<gene>
    <name evidence="3" type="ORF">JIN78_14255</name>
</gene>
<dbReference type="InterPro" id="IPR046980">
    <property type="entry name" value="KefG/KefF"/>
</dbReference>
<organism evidence="3 4">
    <name type="scientific">Roseibacillus ishigakijimensis</name>
    <dbReference type="NCBI Taxonomy" id="454146"/>
    <lineage>
        <taxon>Bacteria</taxon>
        <taxon>Pseudomonadati</taxon>
        <taxon>Verrucomicrobiota</taxon>
        <taxon>Verrucomicrobiia</taxon>
        <taxon>Verrucomicrobiales</taxon>
        <taxon>Verrucomicrobiaceae</taxon>
        <taxon>Roseibacillus</taxon>
    </lineage>
</organism>
<feature type="domain" description="Flavodoxin-like fold" evidence="2">
    <location>
        <begin position="3"/>
        <end position="171"/>
    </location>
</feature>
<keyword evidence="4" id="KW-1185">Reference proteome</keyword>
<dbReference type="AlphaFoldDB" id="A0A934RPR1"/>
<dbReference type="GO" id="GO:0009055">
    <property type="term" value="F:electron transfer activity"/>
    <property type="evidence" value="ECO:0007669"/>
    <property type="project" value="TreeGrafter"/>
</dbReference>
<protein>
    <submittedName>
        <fullName evidence="3">NAD(P)H-dependent oxidoreductase</fullName>
    </submittedName>
</protein>
<proteinExistence type="predicted"/>
<dbReference type="Pfam" id="PF02525">
    <property type="entry name" value="Flavodoxin_2"/>
    <property type="match status" value="1"/>
</dbReference>
<dbReference type="Proteomes" id="UP000604083">
    <property type="component" value="Unassembled WGS sequence"/>
</dbReference>
<evidence type="ECO:0000259" key="2">
    <source>
        <dbReference type="Pfam" id="PF02525"/>
    </source>
</evidence>
<evidence type="ECO:0000313" key="4">
    <source>
        <dbReference type="Proteomes" id="UP000604083"/>
    </source>
</evidence>
<name>A0A934RPR1_9BACT</name>
<keyword evidence="1" id="KW-0560">Oxidoreductase</keyword>
<dbReference type="EMBL" id="JAENIO010000044">
    <property type="protein sequence ID" value="MBK1835229.1"/>
    <property type="molecule type" value="Genomic_DNA"/>
</dbReference>
<reference evidence="3" key="1">
    <citation type="submission" date="2021-01" db="EMBL/GenBank/DDBJ databases">
        <title>Modified the classification status of verrucomicrobia.</title>
        <authorList>
            <person name="Feng X."/>
        </authorList>
    </citation>
    <scope>NUCLEOTIDE SEQUENCE</scope>
    <source>
        <strain evidence="3">KCTC 12986</strain>
    </source>
</reference>
<dbReference type="SUPFAM" id="SSF52218">
    <property type="entry name" value="Flavoproteins"/>
    <property type="match status" value="1"/>
</dbReference>
<dbReference type="PANTHER" id="PTHR47307">
    <property type="entry name" value="GLUTATHIONE-REGULATED POTASSIUM-EFFLUX SYSTEM ANCILLARY PROTEIN KEFG"/>
    <property type="match status" value="1"/>
</dbReference>
<dbReference type="InterPro" id="IPR029039">
    <property type="entry name" value="Flavoprotein-like_sf"/>
</dbReference>